<dbReference type="InterPro" id="IPR029044">
    <property type="entry name" value="Nucleotide-diphossugar_trans"/>
</dbReference>
<evidence type="ECO:0000313" key="3">
    <source>
        <dbReference type="Proteomes" id="UP000191980"/>
    </source>
</evidence>
<dbReference type="InterPro" id="IPR001173">
    <property type="entry name" value="Glyco_trans_2-like"/>
</dbReference>
<dbReference type="EMBL" id="LPUF01000001">
    <property type="protein sequence ID" value="OQK18674.1"/>
    <property type="molecule type" value="Genomic_DNA"/>
</dbReference>
<dbReference type="SUPFAM" id="SSF53448">
    <property type="entry name" value="Nucleotide-diphospho-sugar transferases"/>
    <property type="match status" value="1"/>
</dbReference>
<organism evidence="2 3">
    <name type="scientific">Methyloprofundus sedimenti</name>
    <dbReference type="NCBI Taxonomy" id="1420851"/>
    <lineage>
        <taxon>Bacteria</taxon>
        <taxon>Pseudomonadati</taxon>
        <taxon>Pseudomonadota</taxon>
        <taxon>Gammaproteobacteria</taxon>
        <taxon>Methylococcales</taxon>
        <taxon>Methylococcaceae</taxon>
        <taxon>Methyloprofundus</taxon>
    </lineage>
</organism>
<dbReference type="Proteomes" id="UP000191980">
    <property type="component" value="Unassembled WGS sequence"/>
</dbReference>
<accession>A0A1V8MAP6</accession>
<keyword evidence="2" id="KW-0808">Transferase</keyword>
<dbReference type="CDD" id="cd04186">
    <property type="entry name" value="GT_2_like_c"/>
    <property type="match status" value="1"/>
</dbReference>
<dbReference type="OrthoDB" id="9771846at2"/>
<dbReference type="GO" id="GO:0016740">
    <property type="term" value="F:transferase activity"/>
    <property type="evidence" value="ECO:0007669"/>
    <property type="project" value="UniProtKB-KW"/>
</dbReference>
<dbReference type="PANTHER" id="PTHR43179">
    <property type="entry name" value="RHAMNOSYLTRANSFERASE WBBL"/>
    <property type="match status" value="1"/>
</dbReference>
<dbReference type="Pfam" id="PF00535">
    <property type="entry name" value="Glycos_transf_2"/>
    <property type="match status" value="1"/>
</dbReference>
<gene>
    <name evidence="2" type="ORF">AU255_03815</name>
</gene>
<feature type="domain" description="Glycosyltransferase 2-like" evidence="1">
    <location>
        <begin position="3"/>
        <end position="118"/>
    </location>
</feature>
<dbReference type="STRING" id="1420851.AU255_03815"/>
<keyword evidence="3" id="KW-1185">Reference proteome</keyword>
<protein>
    <submittedName>
        <fullName evidence="2">Family 2 glycosyl transferase</fullName>
    </submittedName>
</protein>
<reference evidence="2 3" key="1">
    <citation type="submission" date="2015-12" db="EMBL/GenBank/DDBJ databases">
        <authorList>
            <person name="Shamseldin A."/>
            <person name="Moawad H."/>
            <person name="Abd El-Rahim W.M."/>
            <person name="Sadowsky M.J."/>
        </authorList>
    </citation>
    <scope>NUCLEOTIDE SEQUENCE [LARGE SCALE GENOMIC DNA]</scope>
    <source>
        <strain evidence="2 3">WF1</strain>
    </source>
</reference>
<dbReference type="Gene3D" id="3.90.550.10">
    <property type="entry name" value="Spore Coat Polysaccharide Biosynthesis Protein SpsA, Chain A"/>
    <property type="match status" value="1"/>
</dbReference>
<name>A0A1V8MAP6_9GAMM</name>
<proteinExistence type="predicted"/>
<comment type="caution">
    <text evidence="2">The sequence shown here is derived from an EMBL/GenBank/DDBJ whole genome shotgun (WGS) entry which is preliminary data.</text>
</comment>
<sequence length="321" mass="36414">MVVVIINYKTADLIIDCLESLLPELSSLKANVIIVDNNSNDNSCNEISDWIIKNDILKKVELIASYENTGFSGGNNRGISHIEADYYLLLNSDTLLRKGAISLLLEAAKKDKSVGLVSPRLEWTDTTPQESCFRFHSPISELISSANTGLITRLFKSYNVPFLVSDTADCYDWTSFACVLVKSEVFKDIGLMDDGYFMYYEDVAFAYHAQKAGWKVLNVPDAHVVHLRGGSSPVKSQTKLRKRLPRYYYESRTRCFYQLYGRLGLLAANLLWTIGWGISTLRQLLTSSFEPSVSEAQWKDIWINFSNPLKSYIHPDHYDKS</sequence>
<evidence type="ECO:0000313" key="2">
    <source>
        <dbReference type="EMBL" id="OQK18674.1"/>
    </source>
</evidence>
<dbReference type="PANTHER" id="PTHR43179:SF7">
    <property type="entry name" value="RHAMNOSYLTRANSFERASE WBBL"/>
    <property type="match status" value="1"/>
</dbReference>
<dbReference type="AlphaFoldDB" id="A0A1V8MAP6"/>
<evidence type="ECO:0000259" key="1">
    <source>
        <dbReference type="Pfam" id="PF00535"/>
    </source>
</evidence>